<proteinExistence type="predicted"/>
<dbReference type="EMBL" id="GGFM01008856">
    <property type="protein sequence ID" value="MBW29607.1"/>
    <property type="molecule type" value="Transcribed_RNA"/>
</dbReference>
<organism evidence="2">
    <name type="scientific">Anopheles braziliensis</name>
    <dbReference type="NCBI Taxonomy" id="58242"/>
    <lineage>
        <taxon>Eukaryota</taxon>
        <taxon>Metazoa</taxon>
        <taxon>Ecdysozoa</taxon>
        <taxon>Arthropoda</taxon>
        <taxon>Hexapoda</taxon>
        <taxon>Insecta</taxon>
        <taxon>Pterygota</taxon>
        <taxon>Neoptera</taxon>
        <taxon>Endopterygota</taxon>
        <taxon>Diptera</taxon>
        <taxon>Nematocera</taxon>
        <taxon>Culicoidea</taxon>
        <taxon>Culicidae</taxon>
        <taxon>Anophelinae</taxon>
        <taxon>Anopheles</taxon>
    </lineage>
</organism>
<protein>
    <submittedName>
        <fullName evidence="2">Uncharacterized protein</fullName>
    </submittedName>
</protein>
<dbReference type="AlphaFoldDB" id="A0A2M3ZM13"/>
<feature type="region of interest" description="Disordered" evidence="1">
    <location>
        <begin position="46"/>
        <end position="70"/>
    </location>
</feature>
<feature type="compositionally biased region" description="Polar residues" evidence="1">
    <location>
        <begin position="52"/>
        <end position="70"/>
    </location>
</feature>
<accession>A0A2M3ZM13</accession>
<evidence type="ECO:0000256" key="1">
    <source>
        <dbReference type="SAM" id="MobiDB-lite"/>
    </source>
</evidence>
<name>A0A2M3ZM13_9DIPT</name>
<reference evidence="2" key="1">
    <citation type="submission" date="2018-01" db="EMBL/GenBank/DDBJ databases">
        <title>An insight into the sialome of Amazonian anophelines.</title>
        <authorList>
            <person name="Ribeiro J.M."/>
            <person name="Scarpassa V."/>
            <person name="Calvo E."/>
        </authorList>
    </citation>
    <scope>NUCLEOTIDE SEQUENCE</scope>
    <source>
        <tissue evidence="2">Salivary glands</tissue>
    </source>
</reference>
<sequence length="70" mass="7876">MATWSRYRCCSIATFLPSSFCRCTCSGWPPRSNGTRNRSAFVRFAARRPPSSHASLSRNQTRSTGGRWST</sequence>
<evidence type="ECO:0000313" key="2">
    <source>
        <dbReference type="EMBL" id="MBW29607.1"/>
    </source>
</evidence>